<protein>
    <submittedName>
        <fullName evidence="1">Uncharacterized protein</fullName>
    </submittedName>
</protein>
<organism evidence="1">
    <name type="scientific">Erwinia amylovora ATCC BAA-2158</name>
    <dbReference type="NCBI Taxonomy" id="889211"/>
    <lineage>
        <taxon>Bacteria</taxon>
        <taxon>Pseudomonadati</taxon>
        <taxon>Pseudomonadota</taxon>
        <taxon>Gammaproteobacteria</taxon>
        <taxon>Enterobacterales</taxon>
        <taxon>Erwiniaceae</taxon>
        <taxon>Erwinia</taxon>
    </lineage>
</organism>
<sequence>MHNQQAPLIIVPGLRLSNRRPFRIILLASMPGRVIMPNNFRRFLTQSLLTSSAEGGEHLRSLIISRPIKG</sequence>
<evidence type="ECO:0000313" key="1">
    <source>
        <dbReference type="EMBL" id="CBX82446.1"/>
    </source>
</evidence>
<dbReference type="AlphaFoldDB" id="E5BAD9"/>
<name>E5BAD9_ERWAM</name>
<reference evidence="1" key="1">
    <citation type="journal article" date="2011" name="J. Bacteriol.">
        <title>Genome Sequence of an Erwinia amylovora Strain with Pathogenicity Restricted to Rubus Plants.</title>
        <authorList>
            <person name="Powney R."/>
            <person name="Smits T.H."/>
            <person name="Sawbridge T."/>
            <person name="Frey B."/>
            <person name="Blom J."/>
            <person name="Frey J.E."/>
            <person name="Plummer K.M."/>
            <person name="Beer S.V."/>
            <person name="Luck J."/>
            <person name="Duffy B."/>
            <person name="Rodoni B."/>
        </authorList>
    </citation>
    <scope>NUCLEOTIDE SEQUENCE</scope>
    <source>
        <strain evidence="1">ATCC BAA-2158</strain>
    </source>
</reference>
<gene>
    <name evidence="1" type="ORF">EAIL5_3626</name>
</gene>
<dbReference type="EMBL" id="FR719198">
    <property type="protein sequence ID" value="CBX82446.1"/>
    <property type="molecule type" value="Genomic_DNA"/>
</dbReference>
<accession>E5BAD9</accession>
<proteinExistence type="predicted"/>